<evidence type="ECO:0000313" key="8">
    <source>
        <dbReference type="Proteomes" id="UP000015102"/>
    </source>
</evidence>
<feature type="transmembrane region" description="Helical" evidence="6">
    <location>
        <begin position="53"/>
        <end position="76"/>
    </location>
</feature>
<dbReference type="HOGENOM" id="CLU_827136_0_0_1"/>
<dbReference type="GO" id="GO:0015137">
    <property type="term" value="F:citrate transmembrane transporter activity"/>
    <property type="evidence" value="ECO:0007669"/>
    <property type="project" value="TreeGrafter"/>
</dbReference>
<evidence type="ECO:0000256" key="4">
    <source>
        <dbReference type="ARBA" id="ARBA00022989"/>
    </source>
</evidence>
<feature type="transmembrane region" description="Helical" evidence="6">
    <location>
        <begin position="96"/>
        <end position="116"/>
    </location>
</feature>
<protein>
    <recommendedName>
        <fullName evidence="9">Citrate transporter-like domain-containing protein</fullName>
    </recommendedName>
</protein>
<dbReference type="PANTHER" id="PTHR10283">
    <property type="entry name" value="SOLUTE CARRIER FAMILY 13 MEMBER"/>
    <property type="match status" value="1"/>
</dbReference>
<keyword evidence="4 6" id="KW-1133">Transmembrane helix</keyword>
<evidence type="ECO:0000256" key="1">
    <source>
        <dbReference type="ARBA" id="ARBA00004141"/>
    </source>
</evidence>
<dbReference type="OMA" id="ESEESEX"/>
<dbReference type="EnsemblMetazoa" id="MESCA000205-RA">
    <property type="protein sequence ID" value="MESCA000205-PA"/>
    <property type="gene ID" value="MESCA000205"/>
</dbReference>
<dbReference type="EMBL" id="CAQQ02081847">
    <property type="status" value="NOT_ANNOTATED_CDS"/>
    <property type="molecule type" value="Genomic_DNA"/>
</dbReference>
<dbReference type="AlphaFoldDB" id="T1GAE9"/>
<name>T1GAE9_MEGSC</name>
<feature type="transmembrane region" description="Helical" evidence="6">
    <location>
        <begin position="137"/>
        <end position="163"/>
    </location>
</feature>
<evidence type="ECO:0008006" key="9">
    <source>
        <dbReference type="Google" id="ProtNLM"/>
    </source>
</evidence>
<reference evidence="8" key="1">
    <citation type="submission" date="2013-02" db="EMBL/GenBank/DDBJ databases">
        <authorList>
            <person name="Hughes D."/>
        </authorList>
    </citation>
    <scope>NUCLEOTIDE SEQUENCE</scope>
    <source>
        <strain>Durham</strain>
        <strain evidence="8">NC isolate 2 -- Noor lab</strain>
    </source>
</reference>
<feature type="transmembrane region" description="Helical" evidence="6">
    <location>
        <begin position="201"/>
        <end position="222"/>
    </location>
</feature>
<keyword evidence="5 6" id="KW-0472">Membrane</keyword>
<feature type="transmembrane region" description="Helical" evidence="6">
    <location>
        <begin position="28"/>
        <end position="46"/>
    </location>
</feature>
<evidence type="ECO:0000313" key="7">
    <source>
        <dbReference type="EnsemblMetazoa" id="MESCA000205-PA"/>
    </source>
</evidence>
<dbReference type="STRING" id="36166.T1GAE9"/>
<evidence type="ECO:0000256" key="6">
    <source>
        <dbReference type="SAM" id="Phobius"/>
    </source>
</evidence>
<evidence type="ECO:0000256" key="3">
    <source>
        <dbReference type="ARBA" id="ARBA00022692"/>
    </source>
</evidence>
<dbReference type="PANTHER" id="PTHR10283:SF82">
    <property type="entry name" value="SOLUTE CARRIER FAMILY 13 MEMBER 2"/>
    <property type="match status" value="1"/>
</dbReference>
<dbReference type="Proteomes" id="UP000015102">
    <property type="component" value="Unassembled WGS sequence"/>
</dbReference>
<proteinExistence type="inferred from homology"/>
<dbReference type="Pfam" id="PF00939">
    <property type="entry name" value="Na_sulph_symp"/>
    <property type="match status" value="1"/>
</dbReference>
<feature type="transmembrane region" description="Helical" evidence="6">
    <location>
        <begin position="243"/>
        <end position="265"/>
    </location>
</feature>
<feature type="transmembrane region" description="Helical" evidence="6">
    <location>
        <begin position="299"/>
        <end position="319"/>
    </location>
</feature>
<keyword evidence="8" id="KW-1185">Reference proteome</keyword>
<dbReference type="GO" id="GO:0005886">
    <property type="term" value="C:plasma membrane"/>
    <property type="evidence" value="ECO:0007669"/>
    <property type="project" value="TreeGrafter"/>
</dbReference>
<accession>T1GAE9</accession>
<keyword evidence="3 6" id="KW-0812">Transmembrane</keyword>
<sequence>MENPVEEGPTRKDNSCCWNYRQFHRNHWRGFLSIIIPIALIPLLAFGKPYRCLYLMLLMSLYWVLDIIPFAVTAMFPIFALPLLKIEASKVVGTYYFSNVTVLVVLSIIVAISFEQSNLHKRIALGILRVFGFRPKVLHLLICLCTMFVSIFITNIATAAIMFPIVRGILLQFEQHDIMELTTELEGNEEPGEEGPSREAMAYYFGLAYLANIGGTATLDGSGISLSFQHMYENFFPNSEISWVKYFGCCLPFAIINGLVVIFYLQFVLLGLFRGKEFKDVEGRQSVIFTSEFEKLGKITYHEVCVILGFISLILLFFFREPPGFDGYASKLMHNQ</sequence>
<reference evidence="7" key="2">
    <citation type="submission" date="2015-06" db="UniProtKB">
        <authorList>
            <consortium name="EnsemblMetazoa"/>
        </authorList>
    </citation>
    <scope>IDENTIFICATION</scope>
</reference>
<evidence type="ECO:0000256" key="5">
    <source>
        <dbReference type="ARBA" id="ARBA00023136"/>
    </source>
</evidence>
<dbReference type="GO" id="GO:0015141">
    <property type="term" value="F:succinate transmembrane transporter activity"/>
    <property type="evidence" value="ECO:0007669"/>
    <property type="project" value="TreeGrafter"/>
</dbReference>
<organism evidence="7 8">
    <name type="scientific">Megaselia scalaris</name>
    <name type="common">Humpbacked fly</name>
    <name type="synonym">Phora scalaris</name>
    <dbReference type="NCBI Taxonomy" id="36166"/>
    <lineage>
        <taxon>Eukaryota</taxon>
        <taxon>Metazoa</taxon>
        <taxon>Ecdysozoa</taxon>
        <taxon>Arthropoda</taxon>
        <taxon>Hexapoda</taxon>
        <taxon>Insecta</taxon>
        <taxon>Pterygota</taxon>
        <taxon>Neoptera</taxon>
        <taxon>Endopterygota</taxon>
        <taxon>Diptera</taxon>
        <taxon>Brachycera</taxon>
        <taxon>Muscomorpha</taxon>
        <taxon>Platypezoidea</taxon>
        <taxon>Phoridae</taxon>
        <taxon>Megaseliini</taxon>
        <taxon>Megaselia</taxon>
    </lineage>
</organism>
<dbReference type="InterPro" id="IPR001898">
    <property type="entry name" value="SLC13A/DASS"/>
</dbReference>
<comment type="similarity">
    <text evidence="2">Belongs to the SLC13A/DASS transporter (TC 2.A.47) family. NADC subfamily.</text>
</comment>
<comment type="subcellular location">
    <subcellularLocation>
        <location evidence="1">Membrane</location>
        <topology evidence="1">Multi-pass membrane protein</topology>
    </subcellularLocation>
</comment>
<evidence type="ECO:0000256" key="2">
    <source>
        <dbReference type="ARBA" id="ARBA00006772"/>
    </source>
</evidence>